<dbReference type="SUPFAM" id="SSF51735">
    <property type="entry name" value="NAD(P)-binding Rossmann-fold domains"/>
    <property type="match status" value="1"/>
</dbReference>
<dbReference type="AlphaFoldDB" id="A0AAD4KIF5"/>
<dbReference type="InterPro" id="IPR050425">
    <property type="entry name" value="NAD(P)_dehydrat-like"/>
</dbReference>
<dbReference type="InterPro" id="IPR001509">
    <property type="entry name" value="Epimerase_deHydtase"/>
</dbReference>
<dbReference type="Proteomes" id="UP001201262">
    <property type="component" value="Unassembled WGS sequence"/>
</dbReference>
<dbReference type="EMBL" id="JAJTJA010000011">
    <property type="protein sequence ID" value="KAH8691972.1"/>
    <property type="molecule type" value="Genomic_DNA"/>
</dbReference>
<dbReference type="FunFam" id="3.40.50.720:FF:000191">
    <property type="entry name" value="Methylglyoxal reductase (NADPH-dependent)"/>
    <property type="match status" value="1"/>
</dbReference>
<dbReference type="InterPro" id="IPR036291">
    <property type="entry name" value="NAD(P)-bd_dom_sf"/>
</dbReference>
<evidence type="ECO:0000313" key="4">
    <source>
        <dbReference type="EMBL" id="KAH8691972.1"/>
    </source>
</evidence>
<evidence type="ECO:0000313" key="5">
    <source>
        <dbReference type="Proteomes" id="UP001201262"/>
    </source>
</evidence>
<keyword evidence="5" id="KW-1185">Reference proteome</keyword>
<dbReference type="PANTHER" id="PTHR10366:SF564">
    <property type="entry name" value="STEROL-4-ALPHA-CARBOXYLATE 3-DEHYDROGENASE, DECARBOXYLATING"/>
    <property type="match status" value="1"/>
</dbReference>
<gene>
    <name evidence="4" type="ORF">BGW36DRAFT_464563</name>
</gene>
<dbReference type="GeneID" id="70252544"/>
<organism evidence="4 5">
    <name type="scientific">Talaromyces proteolyticus</name>
    <dbReference type="NCBI Taxonomy" id="1131652"/>
    <lineage>
        <taxon>Eukaryota</taxon>
        <taxon>Fungi</taxon>
        <taxon>Dikarya</taxon>
        <taxon>Ascomycota</taxon>
        <taxon>Pezizomycotina</taxon>
        <taxon>Eurotiomycetes</taxon>
        <taxon>Eurotiomycetidae</taxon>
        <taxon>Eurotiales</taxon>
        <taxon>Trichocomaceae</taxon>
        <taxon>Talaromyces</taxon>
        <taxon>Talaromyces sect. Bacilispori</taxon>
    </lineage>
</organism>
<dbReference type="Pfam" id="PF01370">
    <property type="entry name" value="Epimerase"/>
    <property type="match status" value="1"/>
</dbReference>
<evidence type="ECO:0000256" key="1">
    <source>
        <dbReference type="ARBA" id="ARBA00023002"/>
    </source>
</evidence>
<dbReference type="Gene3D" id="3.40.50.720">
    <property type="entry name" value="NAD(P)-binding Rossmann-like Domain"/>
    <property type="match status" value="1"/>
</dbReference>
<dbReference type="GO" id="GO:0016616">
    <property type="term" value="F:oxidoreductase activity, acting on the CH-OH group of donors, NAD or NADP as acceptor"/>
    <property type="evidence" value="ECO:0007669"/>
    <property type="project" value="TreeGrafter"/>
</dbReference>
<keyword evidence="1" id="KW-0560">Oxidoreductase</keyword>
<accession>A0AAD4KIF5</accession>
<feature type="domain" description="NAD-dependent epimerase/dehydratase" evidence="3">
    <location>
        <begin position="10"/>
        <end position="262"/>
    </location>
</feature>
<evidence type="ECO:0000256" key="2">
    <source>
        <dbReference type="ARBA" id="ARBA00023445"/>
    </source>
</evidence>
<name>A0AAD4KIF5_9EURO</name>
<sequence length="341" mass="38002">MGSAAPKQLVFLTGGSGFIASHILEQLLSNDYRVIVTVRSALKGDKIISSFPEDTRKDISYEIIEDIAQDGAYDEAIKSNPSIDYVIHTASPYHHNLQDPVKDFLDPAIKGTTGILHSILKYAPTSVKRVLLLSSTATILNPSNHAKVYTEEIYGTTTWEEAIGGPLTYRASKIYSERAAFEFIEKEKPAFDLVTLNPSLVFGPPPKHLASLDALNTSNHRLRDMILGKMRENIAPTGPVHIFVDVRDVATAHIRALQIPQASMQRFMIVSDYFSNKRIADTIRERYPQLKDILPAEDSLDDFPESIYGFDVSKSKKMLGIEYRDLKTCVNDAVEAMISQV</sequence>
<reference evidence="4" key="1">
    <citation type="submission" date="2021-12" db="EMBL/GenBank/DDBJ databases">
        <title>Convergent genome expansion in fungi linked to evolution of root-endophyte symbiosis.</title>
        <authorList>
            <consortium name="DOE Joint Genome Institute"/>
            <person name="Ke Y.-H."/>
            <person name="Bonito G."/>
            <person name="Liao H.-L."/>
            <person name="Looney B."/>
            <person name="Rojas-Flechas A."/>
            <person name="Nash J."/>
            <person name="Hameed K."/>
            <person name="Schadt C."/>
            <person name="Martin F."/>
            <person name="Crous P.W."/>
            <person name="Miettinen O."/>
            <person name="Magnuson J.K."/>
            <person name="Labbe J."/>
            <person name="Jacobson D."/>
            <person name="Doktycz M.J."/>
            <person name="Veneault-Fourrey C."/>
            <person name="Kuo A."/>
            <person name="Mondo S."/>
            <person name="Calhoun S."/>
            <person name="Riley R."/>
            <person name="Ohm R."/>
            <person name="LaButti K."/>
            <person name="Andreopoulos B."/>
            <person name="Pangilinan J."/>
            <person name="Nolan M."/>
            <person name="Tritt A."/>
            <person name="Clum A."/>
            <person name="Lipzen A."/>
            <person name="Daum C."/>
            <person name="Barry K."/>
            <person name="Grigoriev I.V."/>
            <person name="Vilgalys R."/>
        </authorList>
    </citation>
    <scope>NUCLEOTIDE SEQUENCE</scope>
    <source>
        <strain evidence="4">PMI_201</strain>
    </source>
</reference>
<dbReference type="CDD" id="cd05227">
    <property type="entry name" value="AR_SDR_e"/>
    <property type="match status" value="1"/>
</dbReference>
<evidence type="ECO:0000259" key="3">
    <source>
        <dbReference type="Pfam" id="PF01370"/>
    </source>
</evidence>
<protein>
    <submittedName>
        <fullName evidence="4">NAD dependent epimerase/dehydratase</fullName>
    </submittedName>
</protein>
<dbReference type="PANTHER" id="PTHR10366">
    <property type="entry name" value="NAD DEPENDENT EPIMERASE/DEHYDRATASE"/>
    <property type="match status" value="1"/>
</dbReference>
<dbReference type="RefSeq" id="XP_046067969.1">
    <property type="nucleotide sequence ID" value="XM_046222257.1"/>
</dbReference>
<proteinExistence type="inferred from homology"/>
<comment type="caution">
    <text evidence="4">The sequence shown here is derived from an EMBL/GenBank/DDBJ whole genome shotgun (WGS) entry which is preliminary data.</text>
</comment>
<comment type="similarity">
    <text evidence="2">Belongs to the NAD(P)-dependent epimerase/dehydratase family. Dihydroflavonol-4-reductase subfamily.</text>
</comment>